<accession>A0ABQ4S9L2</accession>
<dbReference type="Gene3D" id="1.20.1220.20">
    <property type="entry name" value="Uncharcterised protein PF01724"/>
    <property type="match status" value="1"/>
</dbReference>
<reference evidence="1" key="1">
    <citation type="journal article" date="2021" name="Front. Microbiol.">
        <title>Comprehensive Comparative Genomics and Phenotyping of Methylobacterium Species.</title>
        <authorList>
            <person name="Alessa O."/>
            <person name="Ogura Y."/>
            <person name="Fujitani Y."/>
            <person name="Takami H."/>
            <person name="Hayashi T."/>
            <person name="Sahin N."/>
            <person name="Tani A."/>
        </authorList>
    </citation>
    <scope>NUCLEOTIDE SEQUENCE</scope>
    <source>
        <strain evidence="1">DSM 17168</strain>
    </source>
</reference>
<reference evidence="1" key="2">
    <citation type="submission" date="2021-08" db="EMBL/GenBank/DDBJ databases">
        <authorList>
            <person name="Tani A."/>
            <person name="Ola A."/>
            <person name="Ogura Y."/>
            <person name="Katsura K."/>
            <person name="Hayashi T."/>
        </authorList>
    </citation>
    <scope>NUCLEOTIDE SEQUENCE</scope>
    <source>
        <strain evidence="1">DSM 17168</strain>
    </source>
</reference>
<evidence type="ECO:0000313" key="1">
    <source>
        <dbReference type="EMBL" id="GJD98478.1"/>
    </source>
</evidence>
<sequence length="113" mass="12124">MTDAPSPAGALRALLATLVKAALIPDETRRAEFRREAADLRRQLAGQDLSALKPDGLWGLAVRDAEAPELRPEETQTSLTMPQACPVALDTLLGPDFDFEAVVKRVRDSAATG</sequence>
<dbReference type="Proteomes" id="UP001055153">
    <property type="component" value="Unassembled WGS sequence"/>
</dbReference>
<gene>
    <name evidence="1" type="ORF">GMJLKIPL_0388</name>
</gene>
<organism evidence="1 2">
    <name type="scientific">Methylobacterium isbiliense</name>
    <dbReference type="NCBI Taxonomy" id="315478"/>
    <lineage>
        <taxon>Bacteria</taxon>
        <taxon>Pseudomonadati</taxon>
        <taxon>Pseudomonadota</taxon>
        <taxon>Alphaproteobacteria</taxon>
        <taxon>Hyphomicrobiales</taxon>
        <taxon>Methylobacteriaceae</taxon>
        <taxon>Methylobacterium</taxon>
    </lineage>
</organism>
<dbReference type="EMBL" id="BPQQ01000004">
    <property type="protein sequence ID" value="GJD98478.1"/>
    <property type="molecule type" value="Genomic_DNA"/>
</dbReference>
<comment type="caution">
    <text evidence="1">The sequence shown here is derived from an EMBL/GenBank/DDBJ whole genome shotgun (WGS) entry which is preliminary data.</text>
</comment>
<protein>
    <submittedName>
        <fullName evidence="1">Uncharacterized protein</fullName>
    </submittedName>
</protein>
<dbReference type="RefSeq" id="WP_238233434.1">
    <property type="nucleotide sequence ID" value="NZ_BPQQ01000004.1"/>
</dbReference>
<name>A0ABQ4S9L2_9HYPH</name>
<keyword evidence="2" id="KW-1185">Reference proteome</keyword>
<evidence type="ECO:0000313" key="2">
    <source>
        <dbReference type="Proteomes" id="UP001055153"/>
    </source>
</evidence>
<proteinExistence type="predicted"/>